<evidence type="ECO:0000256" key="1">
    <source>
        <dbReference type="SAM" id="MobiDB-lite"/>
    </source>
</evidence>
<proteinExistence type="predicted"/>
<dbReference type="InParanoid" id="A0A0C3EHI2"/>
<sequence length="263" mass="29652">MAARSRMNPYNPNAGQATSIHPLPLSSTSSSQPPSPSSPSQRTLREHYVRTCHLFYPHIQARHDWDIVVLGCRSFKDGDFHAHSDSCLEHHLKDFPPERVKDGSARRQLMREATEFLDMRDTPTGAKPLPGEDDVHIRPIPNSDYSFRLWGKGLESKREYCLDFVHSATGQPVNSPFKYELWVVPSMNAPSWLPGAGMSRIYSLERSFGIPQEDILPGAEKFVLLEGTACLLVRPGMRSVRFEVPIRSPPNRDIGDVDEITFS</sequence>
<dbReference type="OrthoDB" id="2687868at2759"/>
<feature type="compositionally biased region" description="Polar residues" evidence="1">
    <location>
        <begin position="8"/>
        <end position="19"/>
    </location>
</feature>
<feature type="region of interest" description="Disordered" evidence="1">
    <location>
        <begin position="1"/>
        <end position="43"/>
    </location>
</feature>
<name>A0A0C3EHI2_9AGAM</name>
<keyword evidence="3" id="KW-1185">Reference proteome</keyword>
<dbReference type="AlphaFoldDB" id="A0A0C3EHI2"/>
<reference evidence="3" key="2">
    <citation type="submission" date="2015-01" db="EMBL/GenBank/DDBJ databases">
        <title>Evolutionary Origins and Diversification of the Mycorrhizal Mutualists.</title>
        <authorList>
            <consortium name="DOE Joint Genome Institute"/>
            <consortium name="Mycorrhizal Genomics Consortium"/>
            <person name="Kohler A."/>
            <person name="Kuo A."/>
            <person name="Nagy L.G."/>
            <person name="Floudas D."/>
            <person name="Copeland A."/>
            <person name="Barry K.W."/>
            <person name="Cichocki N."/>
            <person name="Veneault-Fourrey C."/>
            <person name="LaButti K."/>
            <person name="Lindquist E.A."/>
            <person name="Lipzen A."/>
            <person name="Lundell T."/>
            <person name="Morin E."/>
            <person name="Murat C."/>
            <person name="Riley R."/>
            <person name="Ohm R."/>
            <person name="Sun H."/>
            <person name="Tunlid A."/>
            <person name="Henrissat B."/>
            <person name="Grigoriev I.V."/>
            <person name="Hibbett D.S."/>
            <person name="Martin F."/>
        </authorList>
    </citation>
    <scope>NUCLEOTIDE SEQUENCE [LARGE SCALE GENOMIC DNA]</scope>
    <source>
        <strain evidence="3">Foug A</strain>
    </source>
</reference>
<dbReference type="EMBL" id="KN822011">
    <property type="protein sequence ID" value="KIM67724.1"/>
    <property type="molecule type" value="Genomic_DNA"/>
</dbReference>
<gene>
    <name evidence="2" type="ORF">SCLCIDRAFT_1209832</name>
</gene>
<evidence type="ECO:0000313" key="3">
    <source>
        <dbReference type="Proteomes" id="UP000053989"/>
    </source>
</evidence>
<accession>A0A0C3EHI2</accession>
<dbReference type="HOGENOM" id="CLU_079440_0_0_1"/>
<organism evidence="2 3">
    <name type="scientific">Scleroderma citrinum Foug A</name>
    <dbReference type="NCBI Taxonomy" id="1036808"/>
    <lineage>
        <taxon>Eukaryota</taxon>
        <taxon>Fungi</taxon>
        <taxon>Dikarya</taxon>
        <taxon>Basidiomycota</taxon>
        <taxon>Agaricomycotina</taxon>
        <taxon>Agaricomycetes</taxon>
        <taxon>Agaricomycetidae</taxon>
        <taxon>Boletales</taxon>
        <taxon>Sclerodermatineae</taxon>
        <taxon>Sclerodermataceae</taxon>
        <taxon>Scleroderma</taxon>
    </lineage>
</organism>
<protein>
    <submittedName>
        <fullName evidence="2">Uncharacterized protein</fullName>
    </submittedName>
</protein>
<dbReference type="Proteomes" id="UP000053989">
    <property type="component" value="Unassembled WGS sequence"/>
</dbReference>
<reference evidence="2 3" key="1">
    <citation type="submission" date="2014-04" db="EMBL/GenBank/DDBJ databases">
        <authorList>
            <consortium name="DOE Joint Genome Institute"/>
            <person name="Kuo A."/>
            <person name="Kohler A."/>
            <person name="Nagy L.G."/>
            <person name="Floudas D."/>
            <person name="Copeland A."/>
            <person name="Barry K.W."/>
            <person name="Cichocki N."/>
            <person name="Veneault-Fourrey C."/>
            <person name="LaButti K."/>
            <person name="Lindquist E.A."/>
            <person name="Lipzen A."/>
            <person name="Lundell T."/>
            <person name="Morin E."/>
            <person name="Murat C."/>
            <person name="Sun H."/>
            <person name="Tunlid A."/>
            <person name="Henrissat B."/>
            <person name="Grigoriev I.V."/>
            <person name="Hibbett D.S."/>
            <person name="Martin F."/>
            <person name="Nordberg H.P."/>
            <person name="Cantor M.N."/>
            <person name="Hua S.X."/>
        </authorList>
    </citation>
    <scope>NUCLEOTIDE SEQUENCE [LARGE SCALE GENOMIC DNA]</scope>
    <source>
        <strain evidence="2 3">Foug A</strain>
    </source>
</reference>
<evidence type="ECO:0000313" key="2">
    <source>
        <dbReference type="EMBL" id="KIM67724.1"/>
    </source>
</evidence>
<feature type="compositionally biased region" description="Low complexity" evidence="1">
    <location>
        <begin position="22"/>
        <end position="42"/>
    </location>
</feature>